<proteinExistence type="predicted"/>
<accession>A0A6J6MLT8</accession>
<organism evidence="3">
    <name type="scientific">freshwater metagenome</name>
    <dbReference type="NCBI Taxonomy" id="449393"/>
    <lineage>
        <taxon>unclassified sequences</taxon>
        <taxon>metagenomes</taxon>
        <taxon>ecological metagenomes</taxon>
    </lineage>
</organism>
<feature type="domain" description="Beta-lactamase-related" evidence="1">
    <location>
        <begin position="43"/>
        <end position="317"/>
    </location>
</feature>
<evidence type="ECO:0000259" key="1">
    <source>
        <dbReference type="Pfam" id="PF00144"/>
    </source>
</evidence>
<dbReference type="EMBL" id="CAEZZL010000041">
    <property type="protein sequence ID" value="CAB4761150.1"/>
    <property type="molecule type" value="Genomic_DNA"/>
</dbReference>
<dbReference type="SUPFAM" id="SSF56601">
    <property type="entry name" value="beta-lactamase/transpeptidase-like"/>
    <property type="match status" value="1"/>
</dbReference>
<dbReference type="AlphaFoldDB" id="A0A6J6MLT8"/>
<dbReference type="Gene3D" id="3.40.710.10">
    <property type="entry name" value="DD-peptidase/beta-lactamase superfamily"/>
    <property type="match status" value="1"/>
</dbReference>
<evidence type="ECO:0000313" key="3">
    <source>
        <dbReference type="EMBL" id="CAB4675127.1"/>
    </source>
</evidence>
<evidence type="ECO:0000313" key="5">
    <source>
        <dbReference type="EMBL" id="CAB5051519.1"/>
    </source>
</evidence>
<dbReference type="PANTHER" id="PTHR43283:SF7">
    <property type="entry name" value="BETA-LACTAMASE-RELATED DOMAIN-CONTAINING PROTEIN"/>
    <property type="match status" value="1"/>
</dbReference>
<protein>
    <submittedName>
        <fullName evidence="3">Unannotated protein</fullName>
    </submittedName>
</protein>
<sequence>MAFDTFPALDWLDGEIDDSIDTPALDSAISELANQPENFGTTLALVVVHNGRIVREIYGPDTDVSSTLISWSMAKSITQALVGMAVGDGLLSIDDDHLFPTWENDDRAAITLGNLLNMTSGLEWLEDYVDDASSDVIEMLFGSEKFVGDHAAYAASKNLEATPGSKYLYSSGTTNLVTKILSRALGEKAGSSEAMSTFMQTRLFDPLGMKSAVPRFDESGNFVGSSFVYATARDFARFGYLYLHDGLWNGSRLLPEGWVNYSRTPVARDPDNGLDYGAHVWMFPNDPGSIAALGYEGQYTLVSPHRNLVVVRLGKTNADLGPQLRSQMSKIIQTFPTQGANFGNDGLHG</sequence>
<dbReference type="EMBL" id="CAEZXA010000056">
    <property type="protein sequence ID" value="CAB4675127.1"/>
    <property type="molecule type" value="Genomic_DNA"/>
</dbReference>
<gene>
    <name evidence="3" type="ORF">UFOPK2334_00776</name>
    <name evidence="4" type="ORF">UFOPK2870_00664</name>
    <name evidence="2" type="ORF">UFOPK4179_00323</name>
    <name evidence="5" type="ORF">UFOPK4293_01031</name>
</gene>
<evidence type="ECO:0000313" key="2">
    <source>
        <dbReference type="EMBL" id="CAB4367539.1"/>
    </source>
</evidence>
<dbReference type="Pfam" id="PF00144">
    <property type="entry name" value="Beta-lactamase"/>
    <property type="match status" value="1"/>
</dbReference>
<dbReference type="EMBL" id="CAFBQH010000060">
    <property type="protein sequence ID" value="CAB5051519.1"/>
    <property type="molecule type" value="Genomic_DNA"/>
</dbReference>
<evidence type="ECO:0000313" key="4">
    <source>
        <dbReference type="EMBL" id="CAB4761150.1"/>
    </source>
</evidence>
<name>A0A6J6MLT8_9ZZZZ</name>
<reference evidence="3" key="1">
    <citation type="submission" date="2020-05" db="EMBL/GenBank/DDBJ databases">
        <authorList>
            <person name="Chiriac C."/>
            <person name="Salcher M."/>
            <person name="Ghai R."/>
            <person name="Kavagutti S V."/>
        </authorList>
    </citation>
    <scope>NUCLEOTIDE SEQUENCE</scope>
</reference>
<dbReference type="InterPro" id="IPR001466">
    <property type="entry name" value="Beta-lactam-related"/>
</dbReference>
<dbReference type="InterPro" id="IPR012338">
    <property type="entry name" value="Beta-lactam/transpept-like"/>
</dbReference>
<dbReference type="InterPro" id="IPR050789">
    <property type="entry name" value="Diverse_Enzym_Activities"/>
</dbReference>
<dbReference type="PANTHER" id="PTHR43283">
    <property type="entry name" value="BETA-LACTAMASE-RELATED"/>
    <property type="match status" value="1"/>
</dbReference>
<dbReference type="EMBL" id="CAETWZ010000017">
    <property type="protein sequence ID" value="CAB4367539.1"/>
    <property type="molecule type" value="Genomic_DNA"/>
</dbReference>